<evidence type="ECO:0008006" key="4">
    <source>
        <dbReference type="Google" id="ProtNLM"/>
    </source>
</evidence>
<protein>
    <recommendedName>
        <fullName evidence="4">HAF repeat-containing protein</fullName>
    </recommendedName>
</protein>
<keyword evidence="3" id="KW-1185">Reference proteome</keyword>
<evidence type="ECO:0000313" key="3">
    <source>
        <dbReference type="Proteomes" id="UP001500279"/>
    </source>
</evidence>
<accession>A0ABN1K0H2</accession>
<reference evidence="2 3" key="1">
    <citation type="journal article" date="2019" name="Int. J. Syst. Evol. Microbiol.">
        <title>The Global Catalogue of Microorganisms (GCM) 10K type strain sequencing project: providing services to taxonomists for standard genome sequencing and annotation.</title>
        <authorList>
            <consortium name="The Broad Institute Genomics Platform"/>
            <consortium name="The Broad Institute Genome Sequencing Center for Infectious Disease"/>
            <person name="Wu L."/>
            <person name="Ma J."/>
        </authorList>
    </citation>
    <scope>NUCLEOTIDE SEQUENCE [LARGE SCALE GENOMIC DNA]</scope>
    <source>
        <strain evidence="2 3">JCM 15503</strain>
    </source>
</reference>
<proteinExistence type="predicted"/>
<feature type="chain" id="PRO_5045040836" description="HAF repeat-containing protein" evidence="1">
    <location>
        <begin position="27"/>
        <end position="374"/>
    </location>
</feature>
<dbReference type="Proteomes" id="UP001500279">
    <property type="component" value="Unassembled WGS sequence"/>
</dbReference>
<organism evidence="2 3">
    <name type="scientific">Ideonella azotifigens</name>
    <dbReference type="NCBI Taxonomy" id="513160"/>
    <lineage>
        <taxon>Bacteria</taxon>
        <taxon>Pseudomonadati</taxon>
        <taxon>Pseudomonadota</taxon>
        <taxon>Betaproteobacteria</taxon>
        <taxon>Burkholderiales</taxon>
        <taxon>Sphaerotilaceae</taxon>
        <taxon>Ideonella</taxon>
    </lineage>
</organism>
<comment type="caution">
    <text evidence="2">The sequence shown here is derived from an EMBL/GenBank/DDBJ whole genome shotgun (WGS) entry which is preliminary data.</text>
</comment>
<dbReference type="EMBL" id="BAAAEW010000014">
    <property type="protein sequence ID" value="GAA0751275.1"/>
    <property type="molecule type" value="Genomic_DNA"/>
</dbReference>
<evidence type="ECO:0000256" key="1">
    <source>
        <dbReference type="SAM" id="SignalP"/>
    </source>
</evidence>
<keyword evidence="1" id="KW-0732">Signal</keyword>
<gene>
    <name evidence="2" type="ORF">GCM10009107_23840</name>
</gene>
<dbReference type="RefSeq" id="WP_141289295.1">
    <property type="nucleotide sequence ID" value="NZ_BAAAEW010000014.1"/>
</dbReference>
<feature type="signal peptide" evidence="1">
    <location>
        <begin position="1"/>
        <end position="26"/>
    </location>
</feature>
<evidence type="ECO:0000313" key="2">
    <source>
        <dbReference type="EMBL" id="GAA0751275.1"/>
    </source>
</evidence>
<name>A0ABN1K0H2_9BURK</name>
<sequence length="374" mass="39653">MNTRKFMLGAGLVAFFATLAPLAVQAQEAVAQEVCSNCYLEGLSADTKFATGRMLDNYETFLWSHKTGTTERLGRSVLDVLGVSGGHPVISGDGKVVASMILSDDGTYGTAGRWTRKKGWSTIQPLPADGAVMDATDSSVWSISGDGKTIGGLYWLTSGKAHGFYTDASGMVGLPTDGGSSRINAINQDGTVLVGWEESPTSGTWRTLIWSHGSKTVMGAADDLPGTAEAVNAAGTMVAGQSLDTNTFFNSAALWHWSEKKQTWKSEILGVCPGTTMGGMASAAALTDDGKIVTGMCRLYFSPVSSGFIWTQKAGMQTAKDYLAARGYSNSAYDIMHVPLVSADGKAFALWEKKKTSPYTIRGVIVRLKKTASE</sequence>